<dbReference type="SUPFAM" id="SSF51556">
    <property type="entry name" value="Metallo-dependent hydrolases"/>
    <property type="match status" value="1"/>
</dbReference>
<accession>A0A398BMT1</accession>
<organism evidence="2 3">
    <name type="scientific">Gemmobacter lutimaris</name>
    <dbReference type="NCBI Taxonomy" id="2306023"/>
    <lineage>
        <taxon>Bacteria</taxon>
        <taxon>Pseudomonadati</taxon>
        <taxon>Pseudomonadota</taxon>
        <taxon>Alphaproteobacteria</taxon>
        <taxon>Rhodobacterales</taxon>
        <taxon>Paracoccaceae</taxon>
        <taxon>Gemmobacter</taxon>
    </lineage>
</organism>
<evidence type="ECO:0000313" key="2">
    <source>
        <dbReference type="EMBL" id="RID89828.1"/>
    </source>
</evidence>
<protein>
    <submittedName>
        <fullName evidence="2">Cytosine deaminase</fullName>
    </submittedName>
</protein>
<gene>
    <name evidence="2" type="ORF">D2N39_21310</name>
</gene>
<dbReference type="InterPro" id="IPR011059">
    <property type="entry name" value="Metal-dep_hydrolase_composite"/>
</dbReference>
<dbReference type="InterPro" id="IPR052349">
    <property type="entry name" value="Metallo-hydrolase_Enzymes"/>
</dbReference>
<dbReference type="PANTHER" id="PTHR32027">
    <property type="entry name" value="CYTOSINE DEAMINASE"/>
    <property type="match status" value="1"/>
</dbReference>
<proteinExistence type="predicted"/>
<dbReference type="InterPro" id="IPR013108">
    <property type="entry name" value="Amidohydro_3"/>
</dbReference>
<dbReference type="CDD" id="cd01293">
    <property type="entry name" value="Bact_CD"/>
    <property type="match status" value="1"/>
</dbReference>
<dbReference type="SUPFAM" id="SSF51338">
    <property type="entry name" value="Composite domain of metallo-dependent hydrolases"/>
    <property type="match status" value="1"/>
</dbReference>
<dbReference type="OrthoDB" id="9815027at2"/>
<dbReference type="InterPro" id="IPR032466">
    <property type="entry name" value="Metal_Hydrolase"/>
</dbReference>
<dbReference type="AlphaFoldDB" id="A0A398BMT1"/>
<name>A0A398BMT1_9RHOB</name>
<dbReference type="RefSeq" id="WP_119136767.1">
    <property type="nucleotide sequence ID" value="NZ_QXXQ01000023.1"/>
</dbReference>
<dbReference type="Pfam" id="PF07969">
    <property type="entry name" value="Amidohydro_3"/>
    <property type="match status" value="1"/>
</dbReference>
<reference evidence="2 3" key="1">
    <citation type="submission" date="2018-09" db="EMBL/GenBank/DDBJ databases">
        <title>Gemmobacter lutimaris sp. nov., a marine bacterium isolated from tidal flat.</title>
        <authorList>
            <person name="Lee D.W."/>
            <person name="Yoo Y."/>
            <person name="Kim J.-J."/>
            <person name="Kim B.S."/>
        </authorList>
    </citation>
    <scope>NUCLEOTIDE SEQUENCE [LARGE SCALE GENOMIC DNA]</scope>
    <source>
        <strain evidence="2 3">YJ-T1-11</strain>
    </source>
</reference>
<dbReference type="EMBL" id="QXXQ01000023">
    <property type="protein sequence ID" value="RID89828.1"/>
    <property type="molecule type" value="Genomic_DNA"/>
</dbReference>
<dbReference type="Gene3D" id="3.20.20.140">
    <property type="entry name" value="Metal-dependent hydrolases"/>
    <property type="match status" value="1"/>
</dbReference>
<dbReference type="NCBIfam" id="NF004636">
    <property type="entry name" value="PRK05985.1"/>
    <property type="match status" value="1"/>
</dbReference>
<feature type="domain" description="Amidohydrolase 3" evidence="1">
    <location>
        <begin position="42"/>
        <end position="387"/>
    </location>
</feature>
<dbReference type="PANTHER" id="PTHR32027:SF9">
    <property type="entry name" value="BLL3847 PROTEIN"/>
    <property type="match status" value="1"/>
</dbReference>
<sequence length="400" mass="42762">MQDLLIRNIRPMGAEAQDILIRAGRIAAIGKGLAAEGATIEDGAGAIAIPTLADTHTHLDKTTWGMPWYPGRKGGSLQDLIDNERNSRIPLGLDVHRQSMRHAIQLVENGTGHIRSHVDIDTDHGLSLLEGKLATRTALADAVDMQIVAFPQSGLMKRPGTYELMDEALAMGADVVGGLDPSSMDRDPKGSLDAIFRLAEKHGKPIDIHLHEYGELGAFTLEEIIARTHALGMQGLVGVSHCFCLGMPDPLRVGPLMEEVAKADIRIFTTGHPSAEVPSLQDMRAAGIKVGLGCDGIRDTWGPWGQPDMLHRARIVGMKNRMRRDDELELLLDAASRGGVEAMGLEAPGLVPGAPGDLTLVAGETLAHAVVEEAPRPLVVKRGRVVARAGRIALPGVVMP</sequence>
<evidence type="ECO:0000313" key="3">
    <source>
        <dbReference type="Proteomes" id="UP000266649"/>
    </source>
</evidence>
<comment type="caution">
    <text evidence="2">The sequence shown here is derived from an EMBL/GenBank/DDBJ whole genome shotgun (WGS) entry which is preliminary data.</text>
</comment>
<dbReference type="Gene3D" id="2.30.40.10">
    <property type="entry name" value="Urease, subunit C, domain 1"/>
    <property type="match status" value="1"/>
</dbReference>
<dbReference type="Proteomes" id="UP000266649">
    <property type="component" value="Unassembled WGS sequence"/>
</dbReference>
<evidence type="ECO:0000259" key="1">
    <source>
        <dbReference type="Pfam" id="PF07969"/>
    </source>
</evidence>
<keyword evidence="3" id="KW-1185">Reference proteome</keyword>
<dbReference type="GO" id="GO:0016814">
    <property type="term" value="F:hydrolase activity, acting on carbon-nitrogen (but not peptide) bonds, in cyclic amidines"/>
    <property type="evidence" value="ECO:0007669"/>
    <property type="project" value="TreeGrafter"/>
</dbReference>